<reference evidence="1" key="1">
    <citation type="journal article" date="2014" name="Int. J. Syst. Evol. Microbiol.">
        <title>Complete genome of a new Firmicutes species belonging to the dominant human colonic microbiota ('Ruminococcus bicirculans') reveals two chromosomes and a selective capacity to utilize plant glucans.</title>
        <authorList>
            <consortium name="NISC Comparative Sequencing Program"/>
            <person name="Wegmann U."/>
            <person name="Louis P."/>
            <person name="Goesmann A."/>
            <person name="Henrissat B."/>
            <person name="Duncan S.H."/>
            <person name="Flint H.J."/>
        </authorList>
    </citation>
    <scope>NUCLEOTIDE SEQUENCE</scope>
    <source>
        <strain evidence="1">NBRC 105001</strain>
    </source>
</reference>
<evidence type="ECO:0000313" key="2">
    <source>
        <dbReference type="EMBL" id="PQJ83550.1"/>
    </source>
</evidence>
<organism evidence="2 3">
    <name type="scientific">Aliivibrio sifiae</name>
    <dbReference type="NCBI Taxonomy" id="566293"/>
    <lineage>
        <taxon>Bacteria</taxon>
        <taxon>Pseudomonadati</taxon>
        <taxon>Pseudomonadota</taxon>
        <taxon>Gammaproteobacteria</taxon>
        <taxon>Vibrionales</taxon>
        <taxon>Vibrionaceae</taxon>
        <taxon>Aliivibrio</taxon>
    </lineage>
</organism>
<dbReference type="AlphaFoldDB" id="A0A2S7X151"/>
<accession>A0A2S7X151</accession>
<dbReference type="EMBL" id="BSOU01000014">
    <property type="protein sequence ID" value="GLR76814.1"/>
    <property type="molecule type" value="Genomic_DNA"/>
</dbReference>
<dbReference type="OrthoDB" id="6119872at2"/>
<gene>
    <name evidence="2" type="ORF">BTO23_20635</name>
    <name evidence="1" type="ORF">GCM10007855_36890</name>
</gene>
<dbReference type="Proteomes" id="UP000239273">
    <property type="component" value="Unassembled WGS sequence"/>
</dbReference>
<proteinExistence type="predicted"/>
<dbReference type="RefSeq" id="WP_105064474.1">
    <property type="nucleotide sequence ID" value="NZ_BSOU01000014.1"/>
</dbReference>
<dbReference type="Proteomes" id="UP001156660">
    <property type="component" value="Unassembled WGS sequence"/>
</dbReference>
<reference evidence="2 3" key="2">
    <citation type="submission" date="2016-12" db="EMBL/GenBank/DDBJ databases">
        <title>Diversity of luminous bacteria.</title>
        <authorList>
            <person name="Yoshizawa S."/>
            <person name="Kogure K."/>
        </authorList>
    </citation>
    <scope>NUCLEOTIDE SEQUENCE [LARGE SCALE GENOMIC DNA]</scope>
    <source>
        <strain evidence="2 3">NBRC 105001</strain>
    </source>
</reference>
<evidence type="ECO:0000313" key="4">
    <source>
        <dbReference type="Proteomes" id="UP001156660"/>
    </source>
</evidence>
<reference evidence="1" key="4">
    <citation type="submission" date="2023-01" db="EMBL/GenBank/DDBJ databases">
        <title>Draft genome sequence of Aliivibrio sifiae strain NBRC 105001.</title>
        <authorList>
            <person name="Sun Q."/>
            <person name="Mori K."/>
        </authorList>
    </citation>
    <scope>NUCLEOTIDE SEQUENCE</scope>
    <source>
        <strain evidence="1">NBRC 105001</strain>
    </source>
</reference>
<name>A0A2S7X151_9GAMM</name>
<evidence type="ECO:0000313" key="3">
    <source>
        <dbReference type="Proteomes" id="UP000239273"/>
    </source>
</evidence>
<keyword evidence="4" id="KW-1185">Reference proteome</keyword>
<sequence>MATIDQKKQAHKLLLFLNNEKRRCTYKAFGEVLGIFQRSVSTQLLGEQHPYLSWVVNSKTGKPSNYEPQNLHPDLYTNEHIIRDEQELRALADHYWREQPNGL</sequence>
<reference evidence="4" key="3">
    <citation type="journal article" date="2019" name="Int. J. Syst. Evol. Microbiol.">
        <title>The Global Catalogue of Microorganisms (GCM) 10K type strain sequencing project: providing services to taxonomists for standard genome sequencing and annotation.</title>
        <authorList>
            <consortium name="The Broad Institute Genomics Platform"/>
            <consortium name="The Broad Institute Genome Sequencing Center for Infectious Disease"/>
            <person name="Wu L."/>
            <person name="Ma J."/>
        </authorList>
    </citation>
    <scope>NUCLEOTIDE SEQUENCE [LARGE SCALE GENOMIC DNA]</scope>
    <source>
        <strain evidence="4">NBRC 105001</strain>
    </source>
</reference>
<protein>
    <submittedName>
        <fullName evidence="2">Uncharacterized protein</fullName>
    </submittedName>
</protein>
<dbReference type="EMBL" id="MSCP01000005">
    <property type="protein sequence ID" value="PQJ83550.1"/>
    <property type="molecule type" value="Genomic_DNA"/>
</dbReference>
<comment type="caution">
    <text evidence="2">The sequence shown here is derived from an EMBL/GenBank/DDBJ whole genome shotgun (WGS) entry which is preliminary data.</text>
</comment>
<evidence type="ECO:0000313" key="1">
    <source>
        <dbReference type="EMBL" id="GLR76814.1"/>
    </source>
</evidence>